<evidence type="ECO:0008006" key="3">
    <source>
        <dbReference type="Google" id="ProtNLM"/>
    </source>
</evidence>
<comment type="caution">
    <text evidence="1">The sequence shown here is derived from an EMBL/GenBank/DDBJ whole genome shotgun (WGS) entry which is preliminary data.</text>
</comment>
<dbReference type="AlphaFoldDB" id="A0A835ILD9"/>
<name>A0A835ILD9_9MAGN</name>
<evidence type="ECO:0000313" key="2">
    <source>
        <dbReference type="Proteomes" id="UP000631114"/>
    </source>
</evidence>
<proteinExistence type="predicted"/>
<dbReference type="EMBL" id="JADFTS010000002">
    <property type="protein sequence ID" value="KAF9619339.1"/>
    <property type="molecule type" value="Genomic_DNA"/>
</dbReference>
<dbReference type="InterPro" id="IPR037734">
    <property type="entry name" value="Thylakoid_lumenal_17.9"/>
</dbReference>
<dbReference type="GO" id="GO:0009543">
    <property type="term" value="C:chloroplast thylakoid lumen"/>
    <property type="evidence" value="ECO:0007669"/>
    <property type="project" value="TreeGrafter"/>
</dbReference>
<sequence length="228" mass="24882">MYTGTSDISLLSCPVLCSQWYFKLNDKECNVSKGGECSQIPSSSFQSPTTRTTLLSNLVSLTIAVTLNLNTPLPSLAIPSLNAQAPLLSPTTPFSEAKNLRTGLENGKIRPCPSTNPGCITTNPKSSSFTFPLTIPDNISKNAIQASSRTIFVFSCQYLQAEVDGSFGRDVLEFLIKGDKVVYRCMATKVTYVYPFTTALGDSKGQEERVKKIVDELGWYAPSYDSMD</sequence>
<evidence type="ECO:0000313" key="1">
    <source>
        <dbReference type="EMBL" id="KAF9619339.1"/>
    </source>
</evidence>
<dbReference type="PANTHER" id="PTHR36783">
    <property type="entry name" value="THYLAKOID LUMENAL 17.9 KDA PROTEIN, CHLOROPLASTIC"/>
    <property type="match status" value="1"/>
</dbReference>
<accession>A0A835ILD9</accession>
<organism evidence="1 2">
    <name type="scientific">Coptis chinensis</name>
    <dbReference type="NCBI Taxonomy" id="261450"/>
    <lineage>
        <taxon>Eukaryota</taxon>
        <taxon>Viridiplantae</taxon>
        <taxon>Streptophyta</taxon>
        <taxon>Embryophyta</taxon>
        <taxon>Tracheophyta</taxon>
        <taxon>Spermatophyta</taxon>
        <taxon>Magnoliopsida</taxon>
        <taxon>Ranunculales</taxon>
        <taxon>Ranunculaceae</taxon>
        <taxon>Coptidoideae</taxon>
        <taxon>Coptis</taxon>
    </lineage>
</organism>
<dbReference type="PANTHER" id="PTHR36783:SF2">
    <property type="entry name" value="THYLAKOID LUMENAL 17.9 KDA PROTEIN, CHLOROPLASTIC"/>
    <property type="match status" value="1"/>
</dbReference>
<keyword evidence="2" id="KW-1185">Reference proteome</keyword>
<gene>
    <name evidence="1" type="ORF">IFM89_006526</name>
</gene>
<dbReference type="OrthoDB" id="200029at2759"/>
<reference evidence="1 2" key="1">
    <citation type="submission" date="2020-10" db="EMBL/GenBank/DDBJ databases">
        <title>The Coptis chinensis genome and diversification of protoberbering-type alkaloids.</title>
        <authorList>
            <person name="Wang B."/>
            <person name="Shu S."/>
            <person name="Song C."/>
            <person name="Liu Y."/>
        </authorList>
    </citation>
    <scope>NUCLEOTIDE SEQUENCE [LARGE SCALE GENOMIC DNA]</scope>
    <source>
        <strain evidence="1">HL-2020</strain>
        <tissue evidence="1">Leaf</tissue>
    </source>
</reference>
<protein>
    <recommendedName>
        <fullName evidence="3">Thylakoid lumenal 17.9 kDa protein, chloroplastic</fullName>
    </recommendedName>
</protein>
<dbReference type="Proteomes" id="UP000631114">
    <property type="component" value="Unassembled WGS sequence"/>
</dbReference>